<dbReference type="InterPro" id="IPR000687">
    <property type="entry name" value="RIO_kinase"/>
</dbReference>
<feature type="compositionally biased region" description="Basic residues" evidence="22">
    <location>
        <begin position="485"/>
        <end position="505"/>
    </location>
</feature>
<dbReference type="PIRSF" id="PIRSF038147">
    <property type="entry name" value="Ser/Thr_PK_RIO1"/>
    <property type="match status" value="1"/>
</dbReference>
<keyword evidence="13" id="KW-0378">Hydrolase</keyword>
<sequence length="505" mass="56857">MISPRKMQDQSSGANLTVETDSSDEVTEDTPEAVVTSTRKSYSGSVYSSSPILRRSVFLDGVNPSLHSKIKKTLDTYEKAQEDKRYRAKDKVDHATVESVLDPRTKVVLFKLIASCHIKTLHGCISTGKEANVYHASSEEGDMAVKVYQTSILTFKDRDRYLLGDFRLRYGYCRHNCRKLVSLWALKEYRNMCRLYKSSVLCPKPIACRGNVFIMSLLGEDGIAAPQLKDAQVSQEEASRLYSQVCLFIREMYQVCKLVHADLSEYNIIYHEKNAYIIDVSQAVECDHPNAIDFLYRDCLTVTKYFLNSGVPVVPVDRLFEFAVDTAIEAGSDKSAFDEWLRKEGGQGKAIKSENEAGIVYQTMLIEQKLRNLKNVHDSNVAELLGEVKNRDIRGANEIGLSSFDEEGSSPSSSSGQRTSSSDLTTDSSTEEESEASSVEGEVQGTERRGPAKTVCPRKLGETSEMKKMRKKAVKEMQRNNRLTKVPKHVKKRRKKMAKTNARRK</sequence>
<dbReference type="Gene3D" id="1.10.510.10">
    <property type="entry name" value="Transferase(Phosphotransferase) domain 1"/>
    <property type="match status" value="1"/>
</dbReference>
<dbReference type="EC" id="2.7.11.1" evidence="4 18"/>
<evidence type="ECO:0000256" key="12">
    <source>
        <dbReference type="ARBA" id="ARBA00022777"/>
    </source>
</evidence>
<keyword evidence="10" id="KW-0479">Metal-binding</keyword>
<feature type="compositionally biased region" description="Polar residues" evidence="22">
    <location>
        <begin position="9"/>
        <end position="20"/>
    </location>
</feature>
<keyword evidence="12 18" id="KW-0418">Kinase</keyword>
<feature type="binding site" evidence="20">
    <location>
        <position position="216"/>
    </location>
    <ligand>
        <name>ATP</name>
        <dbReference type="ChEBI" id="CHEBI:30616"/>
    </ligand>
</feature>
<dbReference type="Gene3D" id="3.30.200.20">
    <property type="entry name" value="Phosphorylase Kinase, domain 1"/>
    <property type="match status" value="1"/>
</dbReference>
<keyword evidence="11 18" id="KW-0547">Nucleotide-binding</keyword>
<dbReference type="PANTHER" id="PTHR45723">
    <property type="entry name" value="SERINE/THREONINE-PROTEIN KINASE RIO1"/>
    <property type="match status" value="1"/>
</dbReference>
<dbReference type="GO" id="GO:0005737">
    <property type="term" value="C:cytoplasm"/>
    <property type="evidence" value="ECO:0007669"/>
    <property type="project" value="UniProtKB-SubCell"/>
</dbReference>
<evidence type="ECO:0000256" key="22">
    <source>
        <dbReference type="SAM" id="MobiDB-lite"/>
    </source>
</evidence>
<evidence type="ECO:0000256" key="17">
    <source>
        <dbReference type="ARBA" id="ARBA00048679"/>
    </source>
</evidence>
<evidence type="ECO:0000259" key="23">
    <source>
        <dbReference type="SMART" id="SM00090"/>
    </source>
</evidence>
<evidence type="ECO:0000256" key="10">
    <source>
        <dbReference type="ARBA" id="ARBA00022723"/>
    </source>
</evidence>
<dbReference type="EMBL" id="HG806255">
    <property type="protein sequence ID" value="CDW58029.1"/>
    <property type="molecule type" value="Genomic_DNA"/>
</dbReference>
<evidence type="ECO:0000256" key="4">
    <source>
        <dbReference type="ARBA" id="ARBA00012513"/>
    </source>
</evidence>
<feature type="binding site" evidence="20">
    <location>
        <position position="218"/>
    </location>
    <ligand>
        <name>ATP</name>
        <dbReference type="ChEBI" id="CHEBI:30616"/>
    </ligand>
</feature>
<dbReference type="InterPro" id="IPR051272">
    <property type="entry name" value="RIO-type_Ser/Thr_kinase"/>
</dbReference>
<dbReference type="Proteomes" id="UP000030665">
    <property type="component" value="Unassembled WGS sequence"/>
</dbReference>
<comment type="subcellular location">
    <subcellularLocation>
        <location evidence="2">Cytoplasm</location>
    </subcellularLocation>
</comment>
<keyword evidence="15" id="KW-0460">Magnesium</keyword>
<feature type="domain" description="RIO kinase" evidence="23">
    <location>
        <begin position="90"/>
        <end position="325"/>
    </location>
</feature>
<evidence type="ECO:0000256" key="21">
    <source>
        <dbReference type="PIRSR" id="PIRSR038147-3"/>
    </source>
</evidence>
<name>A0A077ZDV5_TRITR</name>
<dbReference type="GO" id="GO:0106310">
    <property type="term" value="F:protein serine kinase activity"/>
    <property type="evidence" value="ECO:0007669"/>
    <property type="project" value="RHEA"/>
</dbReference>
<comment type="catalytic activity">
    <reaction evidence="16 18">
        <text>L-threonyl-[protein] + ATP = O-phospho-L-threonyl-[protein] + ADP + H(+)</text>
        <dbReference type="Rhea" id="RHEA:46608"/>
        <dbReference type="Rhea" id="RHEA-COMP:11060"/>
        <dbReference type="Rhea" id="RHEA-COMP:11605"/>
        <dbReference type="ChEBI" id="CHEBI:15378"/>
        <dbReference type="ChEBI" id="CHEBI:30013"/>
        <dbReference type="ChEBI" id="CHEBI:30616"/>
        <dbReference type="ChEBI" id="CHEBI:61977"/>
        <dbReference type="ChEBI" id="CHEBI:456216"/>
        <dbReference type="EC" id="2.7.11.1"/>
    </reaction>
</comment>
<gene>
    <name evidence="24" type="ORF">TTRE_0000633001</name>
</gene>
<protein>
    <recommendedName>
        <fullName evidence="5 18">Serine/threonine-protein kinase RIO1</fullName>
        <ecNumber evidence="4 18">2.7.11.1</ecNumber>
    </recommendedName>
</protein>
<evidence type="ECO:0000256" key="6">
    <source>
        <dbReference type="ARBA" id="ARBA00022490"/>
    </source>
</evidence>
<feature type="active site" description="4-aspartylphosphate intermediate" evidence="19">
    <location>
        <position position="279"/>
    </location>
</feature>
<dbReference type="AlphaFoldDB" id="A0A077ZDV5"/>
<dbReference type="InterPro" id="IPR017407">
    <property type="entry name" value="Ser/Thr_kinase_Rio1"/>
</dbReference>
<feature type="active site" description="Proton acceptor" evidence="19">
    <location>
        <position position="262"/>
    </location>
</feature>
<evidence type="ECO:0000256" key="5">
    <source>
        <dbReference type="ARBA" id="ARBA00016038"/>
    </source>
</evidence>
<dbReference type="InterPro" id="IPR018935">
    <property type="entry name" value="RIO_kinase_CS"/>
</dbReference>
<keyword evidence="14 18" id="KW-0067">ATP-binding</keyword>
<proteinExistence type="inferred from homology"/>
<evidence type="ECO:0000256" key="7">
    <source>
        <dbReference type="ARBA" id="ARBA00022517"/>
    </source>
</evidence>
<evidence type="ECO:0000256" key="9">
    <source>
        <dbReference type="ARBA" id="ARBA00022679"/>
    </source>
</evidence>
<comment type="catalytic activity">
    <reaction evidence="17 18">
        <text>L-seryl-[protein] + ATP = O-phospho-L-seryl-[protein] + ADP + H(+)</text>
        <dbReference type="Rhea" id="RHEA:17989"/>
        <dbReference type="Rhea" id="RHEA-COMP:9863"/>
        <dbReference type="Rhea" id="RHEA-COMP:11604"/>
        <dbReference type="ChEBI" id="CHEBI:15378"/>
        <dbReference type="ChEBI" id="CHEBI:29999"/>
        <dbReference type="ChEBI" id="CHEBI:30616"/>
        <dbReference type="ChEBI" id="CHEBI:83421"/>
        <dbReference type="ChEBI" id="CHEBI:456216"/>
        <dbReference type="EC" id="2.7.11.1"/>
    </reaction>
</comment>
<evidence type="ECO:0000256" key="15">
    <source>
        <dbReference type="ARBA" id="ARBA00022842"/>
    </source>
</evidence>
<dbReference type="InterPro" id="IPR011009">
    <property type="entry name" value="Kinase-like_dom_sf"/>
</dbReference>
<reference evidence="24" key="1">
    <citation type="submission" date="2014-01" db="EMBL/GenBank/DDBJ databases">
        <authorList>
            <person name="Aslett M."/>
        </authorList>
    </citation>
    <scope>NUCLEOTIDE SEQUENCE</scope>
</reference>
<keyword evidence="25" id="KW-1185">Reference proteome</keyword>
<reference evidence="24" key="2">
    <citation type="submission" date="2014-03" db="EMBL/GenBank/DDBJ databases">
        <title>The whipworm genome and dual-species transcriptomics of an intimate host-pathogen interaction.</title>
        <authorList>
            <person name="Foth B.J."/>
            <person name="Tsai I.J."/>
            <person name="Reid A.J."/>
            <person name="Bancroft A.J."/>
            <person name="Nichol S."/>
            <person name="Tracey A."/>
            <person name="Holroyd N."/>
            <person name="Cotton J.A."/>
            <person name="Stanley E.J."/>
            <person name="Zarowiecki M."/>
            <person name="Liu J.Z."/>
            <person name="Huckvale T."/>
            <person name="Cooper P.J."/>
            <person name="Grencis R.K."/>
            <person name="Berriman M."/>
        </authorList>
    </citation>
    <scope>NUCLEOTIDE SEQUENCE [LARGE SCALE GENOMIC DNA]</scope>
</reference>
<feature type="compositionally biased region" description="Acidic residues" evidence="22">
    <location>
        <begin position="21"/>
        <end position="31"/>
    </location>
</feature>
<dbReference type="SMART" id="SM00090">
    <property type="entry name" value="RIO"/>
    <property type="match status" value="1"/>
</dbReference>
<dbReference type="STRING" id="36087.A0A077ZDV5"/>
<feature type="compositionally biased region" description="Low complexity" evidence="22">
    <location>
        <begin position="409"/>
        <end position="428"/>
    </location>
</feature>
<dbReference type="GO" id="GO:0016787">
    <property type="term" value="F:hydrolase activity"/>
    <property type="evidence" value="ECO:0007669"/>
    <property type="project" value="UniProtKB-KW"/>
</dbReference>
<dbReference type="GO" id="GO:0046872">
    <property type="term" value="F:metal ion binding"/>
    <property type="evidence" value="ECO:0007669"/>
    <property type="project" value="UniProtKB-KW"/>
</dbReference>
<evidence type="ECO:0000256" key="19">
    <source>
        <dbReference type="PIRSR" id="PIRSR038147-1"/>
    </source>
</evidence>
<feature type="binding site" evidence="21">
    <location>
        <position position="279"/>
    </location>
    <ligand>
        <name>Mg(2+)</name>
        <dbReference type="ChEBI" id="CHEBI:18420"/>
    </ligand>
</feature>
<evidence type="ECO:0000256" key="20">
    <source>
        <dbReference type="PIRSR" id="PIRSR038147-2"/>
    </source>
</evidence>
<evidence type="ECO:0000256" key="11">
    <source>
        <dbReference type="ARBA" id="ARBA00022741"/>
    </source>
</evidence>
<dbReference type="OrthoDB" id="205248at2759"/>
<dbReference type="FunFam" id="3.30.200.20:FF:000148">
    <property type="entry name" value="Serine/threonine-protein kinase RIO1"/>
    <property type="match status" value="1"/>
</dbReference>
<keyword evidence="7" id="KW-0690">Ribosome biogenesis</keyword>
<feature type="region of interest" description="Disordered" evidence="22">
    <location>
        <begin position="400"/>
        <end position="505"/>
    </location>
</feature>
<dbReference type="Pfam" id="PF01163">
    <property type="entry name" value="RIO1"/>
    <property type="match status" value="1"/>
</dbReference>
<evidence type="ECO:0000256" key="3">
    <source>
        <dbReference type="ARBA" id="ARBA00009196"/>
    </source>
</evidence>
<evidence type="ECO:0000313" key="24">
    <source>
        <dbReference type="EMBL" id="CDW58029.1"/>
    </source>
</evidence>
<organism evidence="24 25">
    <name type="scientific">Trichuris trichiura</name>
    <name type="common">Whipworm</name>
    <name type="synonym">Trichocephalus trichiurus</name>
    <dbReference type="NCBI Taxonomy" id="36087"/>
    <lineage>
        <taxon>Eukaryota</taxon>
        <taxon>Metazoa</taxon>
        <taxon>Ecdysozoa</taxon>
        <taxon>Nematoda</taxon>
        <taxon>Enoplea</taxon>
        <taxon>Dorylaimia</taxon>
        <taxon>Trichinellida</taxon>
        <taxon>Trichuridae</taxon>
        <taxon>Trichuris</taxon>
    </lineage>
</organism>
<dbReference type="GO" id="GO:0004674">
    <property type="term" value="F:protein serine/threonine kinase activity"/>
    <property type="evidence" value="ECO:0007669"/>
    <property type="project" value="UniProtKB-KW"/>
</dbReference>
<comment type="similarity">
    <text evidence="3 18">Belongs to the protein kinase superfamily. RIO-type Ser/Thr kinase family.</text>
</comment>
<evidence type="ECO:0000313" key="25">
    <source>
        <dbReference type="Proteomes" id="UP000030665"/>
    </source>
</evidence>
<evidence type="ECO:0000256" key="14">
    <source>
        <dbReference type="ARBA" id="ARBA00022840"/>
    </source>
</evidence>
<keyword evidence="9 18" id="KW-0808">Transferase</keyword>
<feature type="region of interest" description="Disordered" evidence="22">
    <location>
        <begin position="1"/>
        <end position="46"/>
    </location>
</feature>
<feature type="binding site" evidence="20">
    <location>
        <position position="146"/>
    </location>
    <ligand>
        <name>ATP</name>
        <dbReference type="ChEBI" id="CHEBI:30616"/>
    </ligand>
</feature>
<dbReference type="InterPro" id="IPR018934">
    <property type="entry name" value="RIO_dom"/>
</dbReference>
<evidence type="ECO:0000256" key="13">
    <source>
        <dbReference type="ARBA" id="ARBA00022801"/>
    </source>
</evidence>
<dbReference type="GO" id="GO:0005524">
    <property type="term" value="F:ATP binding"/>
    <property type="evidence" value="ECO:0007669"/>
    <property type="project" value="UniProtKB-KW"/>
</dbReference>
<evidence type="ECO:0000256" key="18">
    <source>
        <dbReference type="PIRNR" id="PIRNR038147"/>
    </source>
</evidence>
<evidence type="ECO:0000256" key="1">
    <source>
        <dbReference type="ARBA" id="ARBA00001946"/>
    </source>
</evidence>
<dbReference type="GO" id="GO:0042254">
    <property type="term" value="P:ribosome biogenesis"/>
    <property type="evidence" value="ECO:0007669"/>
    <property type="project" value="UniProtKB-KW"/>
</dbReference>
<evidence type="ECO:0000256" key="2">
    <source>
        <dbReference type="ARBA" id="ARBA00004496"/>
    </source>
</evidence>
<dbReference type="PROSITE" id="PS01245">
    <property type="entry name" value="RIO1"/>
    <property type="match status" value="1"/>
</dbReference>
<feature type="binding site" evidence="21">
    <location>
        <position position="267"/>
    </location>
    <ligand>
        <name>Mg(2+)</name>
        <dbReference type="ChEBI" id="CHEBI:18420"/>
    </ligand>
</feature>
<evidence type="ECO:0000256" key="16">
    <source>
        <dbReference type="ARBA" id="ARBA00047899"/>
    </source>
</evidence>
<keyword evidence="6" id="KW-0963">Cytoplasm</keyword>
<accession>A0A077ZDV5</accession>
<evidence type="ECO:0000256" key="8">
    <source>
        <dbReference type="ARBA" id="ARBA00022527"/>
    </source>
</evidence>
<keyword evidence="8 18" id="KW-0723">Serine/threonine-protein kinase</keyword>
<comment type="cofactor">
    <cofactor evidence="1 21">
        <name>Mg(2+)</name>
        <dbReference type="ChEBI" id="CHEBI:18420"/>
    </cofactor>
</comment>
<dbReference type="SUPFAM" id="SSF56112">
    <property type="entry name" value="Protein kinase-like (PK-like)"/>
    <property type="match status" value="1"/>
</dbReference>